<feature type="compositionally biased region" description="Low complexity" evidence="1">
    <location>
        <begin position="14"/>
        <end position="39"/>
    </location>
</feature>
<reference evidence="3 4" key="1">
    <citation type="submission" date="2024-03" db="EMBL/GenBank/DDBJ databases">
        <title>Draft genome sequence of Klenkia sp. LSe6-5.</title>
        <authorList>
            <person name="Duangmal K."/>
            <person name="Chantavorakit T."/>
        </authorList>
    </citation>
    <scope>NUCLEOTIDE SEQUENCE [LARGE SCALE GENOMIC DNA]</scope>
    <source>
        <strain evidence="3 4">LSe6-5</strain>
    </source>
</reference>
<name>A0ABU8DZH8_9ACTN</name>
<sequence>MGLDGVAASADWVPEPLAPGALGAEPPTRPSPVAAAARCPEPPPADVAAAVEALLAAAQSPLEVTSGAQLLDRARGLARLKNLVAAELARTVAHAESVDAPYEDGLTGMRPWLRGHTAATGPEAGAVLAAGRLARRMPAVGAAAADGGITAGQVAAIDKVLTERVWELGAAAGADLPALDLVVAETAVHAPRTLAEVCQKIADALDPDGPPPTDPTEVRGFRMTRRADGTRSFRGTLDAAGGERVEAALESVAAASRCEGDLRSAEQRAGDAFVQLADLHLATGTLPVLRGNKPQVTAIIQLEDLADPQTHPAATRLGSGATATNTVARQAACDGDVARILLGPDGLPLDVGRSRRLVPDHIRRAAEVRDGGCVFAGCHAPAWWCDAHHLVHWIDGGATSLENTALLCERHHTQVHHGYALRWDPDEKHWRTFR</sequence>
<protein>
    <submittedName>
        <fullName evidence="3">DUF222 domain-containing protein</fullName>
    </submittedName>
</protein>
<evidence type="ECO:0000313" key="3">
    <source>
        <dbReference type="EMBL" id="MEI4274237.1"/>
    </source>
</evidence>
<gene>
    <name evidence="3" type="ORF">TEK04_21160</name>
</gene>
<keyword evidence="4" id="KW-1185">Reference proteome</keyword>
<evidence type="ECO:0000256" key="1">
    <source>
        <dbReference type="SAM" id="MobiDB-lite"/>
    </source>
</evidence>
<feature type="region of interest" description="Disordered" evidence="1">
    <location>
        <begin position="14"/>
        <end position="40"/>
    </location>
</feature>
<dbReference type="InterPro" id="IPR003615">
    <property type="entry name" value="HNH_nuc"/>
</dbReference>
<dbReference type="SMART" id="SM00507">
    <property type="entry name" value="HNHc"/>
    <property type="match status" value="1"/>
</dbReference>
<dbReference type="CDD" id="cd00085">
    <property type="entry name" value="HNHc"/>
    <property type="match status" value="1"/>
</dbReference>
<accession>A0ABU8DZH8</accession>
<dbReference type="Pfam" id="PF02720">
    <property type="entry name" value="DUF222"/>
    <property type="match status" value="1"/>
</dbReference>
<proteinExistence type="predicted"/>
<evidence type="ECO:0000259" key="2">
    <source>
        <dbReference type="SMART" id="SM00507"/>
    </source>
</evidence>
<dbReference type="Proteomes" id="UP001361570">
    <property type="component" value="Unassembled WGS sequence"/>
</dbReference>
<feature type="non-terminal residue" evidence="3">
    <location>
        <position position="434"/>
    </location>
</feature>
<dbReference type="Gene3D" id="1.10.30.50">
    <property type="match status" value="1"/>
</dbReference>
<dbReference type="RefSeq" id="WP_336406350.1">
    <property type="nucleotide sequence ID" value="NZ_JBAPLU010000052.1"/>
</dbReference>
<feature type="domain" description="HNH nuclease" evidence="2">
    <location>
        <begin position="361"/>
        <end position="413"/>
    </location>
</feature>
<dbReference type="EMBL" id="JBAPLU010000052">
    <property type="protein sequence ID" value="MEI4274237.1"/>
    <property type="molecule type" value="Genomic_DNA"/>
</dbReference>
<comment type="caution">
    <text evidence="3">The sequence shown here is derived from an EMBL/GenBank/DDBJ whole genome shotgun (WGS) entry which is preliminary data.</text>
</comment>
<dbReference type="InterPro" id="IPR003870">
    <property type="entry name" value="DUF222"/>
</dbReference>
<organism evidence="3 4">
    <name type="scientific">Klenkia sesuvii</name>
    <dbReference type="NCBI Taxonomy" id="3103137"/>
    <lineage>
        <taxon>Bacteria</taxon>
        <taxon>Bacillati</taxon>
        <taxon>Actinomycetota</taxon>
        <taxon>Actinomycetes</taxon>
        <taxon>Geodermatophilales</taxon>
        <taxon>Geodermatophilaceae</taxon>
        <taxon>Klenkia</taxon>
    </lineage>
</organism>
<evidence type="ECO:0000313" key="4">
    <source>
        <dbReference type="Proteomes" id="UP001361570"/>
    </source>
</evidence>